<feature type="domain" description="LRR-containing protein second PH" evidence="2">
    <location>
        <begin position="103"/>
        <end position="254"/>
    </location>
</feature>
<dbReference type="SMART" id="SM00368">
    <property type="entry name" value="LRR_RI"/>
    <property type="match status" value="3"/>
</dbReference>
<reference evidence="3" key="1">
    <citation type="journal article" date="2020" name="Stud. Mycol.">
        <title>101 Dothideomycetes genomes: a test case for predicting lifestyles and emergence of pathogens.</title>
        <authorList>
            <person name="Haridas S."/>
            <person name="Albert R."/>
            <person name="Binder M."/>
            <person name="Bloem J."/>
            <person name="Labutti K."/>
            <person name="Salamov A."/>
            <person name="Andreopoulos B."/>
            <person name="Baker S."/>
            <person name="Barry K."/>
            <person name="Bills G."/>
            <person name="Bluhm B."/>
            <person name="Cannon C."/>
            <person name="Castanera R."/>
            <person name="Culley D."/>
            <person name="Daum C."/>
            <person name="Ezra D."/>
            <person name="Gonzalez J."/>
            <person name="Henrissat B."/>
            <person name="Kuo A."/>
            <person name="Liang C."/>
            <person name="Lipzen A."/>
            <person name="Lutzoni F."/>
            <person name="Magnuson J."/>
            <person name="Mondo S."/>
            <person name="Nolan M."/>
            <person name="Ohm R."/>
            <person name="Pangilinan J."/>
            <person name="Park H.-J."/>
            <person name="Ramirez L."/>
            <person name="Alfaro M."/>
            <person name="Sun H."/>
            <person name="Tritt A."/>
            <person name="Yoshinaga Y."/>
            <person name="Zwiers L.-H."/>
            <person name="Turgeon B."/>
            <person name="Goodwin S."/>
            <person name="Spatafora J."/>
            <person name="Crous P."/>
            <person name="Grigoriev I."/>
        </authorList>
    </citation>
    <scope>NUCLEOTIDE SEQUENCE</scope>
    <source>
        <strain evidence="3">CBS 262.69</strain>
    </source>
</reference>
<accession>A0A6G1I848</accession>
<evidence type="ECO:0000256" key="1">
    <source>
        <dbReference type="SAM" id="MobiDB-lite"/>
    </source>
</evidence>
<name>A0A6G1I848_9PEZI</name>
<evidence type="ECO:0000313" key="4">
    <source>
        <dbReference type="Proteomes" id="UP000799640"/>
    </source>
</evidence>
<dbReference type="SUPFAM" id="SSF52047">
    <property type="entry name" value="RNI-like"/>
    <property type="match status" value="1"/>
</dbReference>
<dbReference type="GO" id="GO:0031267">
    <property type="term" value="F:small GTPase binding"/>
    <property type="evidence" value="ECO:0007669"/>
    <property type="project" value="TreeGrafter"/>
</dbReference>
<feature type="compositionally biased region" description="Polar residues" evidence="1">
    <location>
        <begin position="958"/>
        <end position="971"/>
    </location>
</feature>
<dbReference type="InterPro" id="IPR032675">
    <property type="entry name" value="LRR_dom_sf"/>
</dbReference>
<dbReference type="AlphaFoldDB" id="A0A6G1I848"/>
<gene>
    <name evidence="3" type="ORF">EJ06DRAFT_579098</name>
</gene>
<dbReference type="Gene3D" id="3.80.10.10">
    <property type="entry name" value="Ribonuclease Inhibitor"/>
    <property type="match status" value="1"/>
</dbReference>
<feature type="compositionally biased region" description="Low complexity" evidence="1">
    <location>
        <begin position="940"/>
        <end position="952"/>
    </location>
</feature>
<dbReference type="OrthoDB" id="120976at2759"/>
<dbReference type="GO" id="GO:0005096">
    <property type="term" value="F:GTPase activator activity"/>
    <property type="evidence" value="ECO:0007669"/>
    <property type="project" value="InterPro"/>
</dbReference>
<dbReference type="InterPro" id="IPR057334">
    <property type="entry name" value="PH_2nd_LRR"/>
</dbReference>
<dbReference type="GO" id="GO:0005634">
    <property type="term" value="C:nucleus"/>
    <property type="evidence" value="ECO:0007669"/>
    <property type="project" value="TreeGrafter"/>
</dbReference>
<protein>
    <submittedName>
        <fullName evidence="3">RNI-like protein</fullName>
    </submittedName>
</protein>
<dbReference type="GO" id="GO:0005829">
    <property type="term" value="C:cytosol"/>
    <property type="evidence" value="ECO:0007669"/>
    <property type="project" value="TreeGrafter"/>
</dbReference>
<dbReference type="PANTHER" id="PTHR24113:SF15">
    <property type="entry name" value="NACHT DOMAIN-CONTAINING PROTEIN"/>
    <property type="match status" value="1"/>
</dbReference>
<dbReference type="GO" id="GO:0048471">
    <property type="term" value="C:perinuclear region of cytoplasm"/>
    <property type="evidence" value="ECO:0007669"/>
    <property type="project" value="TreeGrafter"/>
</dbReference>
<keyword evidence="4" id="KW-1185">Reference proteome</keyword>
<evidence type="ECO:0000259" key="2">
    <source>
        <dbReference type="Pfam" id="PF25353"/>
    </source>
</evidence>
<proteinExistence type="predicted"/>
<dbReference type="InterPro" id="IPR027038">
    <property type="entry name" value="RanGap"/>
</dbReference>
<dbReference type="GO" id="GO:0006913">
    <property type="term" value="P:nucleocytoplasmic transport"/>
    <property type="evidence" value="ECO:0007669"/>
    <property type="project" value="TreeGrafter"/>
</dbReference>
<evidence type="ECO:0000313" key="3">
    <source>
        <dbReference type="EMBL" id="KAF2404483.1"/>
    </source>
</evidence>
<dbReference type="Pfam" id="PF25353">
    <property type="entry name" value="PH_2nd_LRR"/>
    <property type="match status" value="1"/>
</dbReference>
<feature type="compositionally biased region" description="Basic and acidic residues" evidence="1">
    <location>
        <begin position="973"/>
        <end position="982"/>
    </location>
</feature>
<dbReference type="PANTHER" id="PTHR24113">
    <property type="entry name" value="RAN GTPASE-ACTIVATING PROTEIN 1"/>
    <property type="match status" value="1"/>
</dbReference>
<dbReference type="Proteomes" id="UP000799640">
    <property type="component" value="Unassembled WGS sequence"/>
</dbReference>
<feature type="region of interest" description="Disordered" evidence="1">
    <location>
        <begin position="790"/>
        <end position="854"/>
    </location>
</feature>
<sequence>MRNASRDTVAPDSPTEILDDRGTNRSVIPLRHVVSVYTPEDGKPGFGIELVWLNQHTNQPSSMLLIVDDPDNRDLWLFVLKRCVHPAAMRDGEPISLHNRLCVRSYLEKCGDSSPEDSDMRLFKVVCRATAHPADQTPADEPSKEVKILVIGLYKVHLISLSKPDQAGAADGVVGESFGILTVSSLWLNEADHGFEMAHRLPLHPPKILRLASAMSEELACQLHRGFRRLHPTRPDTAIAFRGPGSLLDRMSDEPSPVEAGHDHFFDPVIAYCIAYDQDPSRIRYVASSDSANNLWFQLFPPPGTDEASYNVFELLAVMRALRYTSFVSISFSGVELDKLNGLFDPYGHEHVCTRTRLGTRIGLSKEEMKTSCLLIQEIRALAASNHGILSKIDFSNSIAKIPEDAMDYEDLGCGVLEALYPICSTECVVLPWINLSGIHLSARDIIYLINFAATRRTHLKALEVAGCHLNDSNLNKFLAALASQENTLEALNISRNGSAFFTPSATIGPKFSSFRNLASVNLSYLSVEPAPAPLISLEVLLNWRLNELILSHTTVNAATVRSIAQYLHSSQSHPLRLLMLDETTINGSSAAALIHSMTVQTANGLYLDISANPLESGFEELASVLGEDMGPNSLSMRLIDLEDEDFCSLLISLSNNSRVQVLDMAETSLSAPISDETALAVEGLFAKNKALTYLDLSGAESRLEGASFGPKFIPALRGLKENTALETLVIRHQKLGAEGASVLADVLRLNTTLRDLRCDGNALDQLAFSELLNGLYHNTAILNLSEMGGSRETETDRPAPISPNRSRQTSGKGRKSLRITRPALRMTKRDKLPKLKKTSSGTPEEQLAALSKVSSGDWEEENRRLRRYLERNKMIAAGFEVPLDWSENSSEGLVTPDSGLAPDTAWESPLTSDGNLDELDPSAETPRASILGGQKFDAESSWLPEMSSPSSIKLSRPETNTSNPEASSDALTMKEAKKYGR</sequence>
<feature type="region of interest" description="Disordered" evidence="1">
    <location>
        <begin position="1"/>
        <end position="21"/>
    </location>
</feature>
<dbReference type="EMBL" id="ML996688">
    <property type="protein sequence ID" value="KAF2404483.1"/>
    <property type="molecule type" value="Genomic_DNA"/>
</dbReference>
<organism evidence="3 4">
    <name type="scientific">Trichodelitschia bisporula</name>
    <dbReference type="NCBI Taxonomy" id="703511"/>
    <lineage>
        <taxon>Eukaryota</taxon>
        <taxon>Fungi</taxon>
        <taxon>Dikarya</taxon>
        <taxon>Ascomycota</taxon>
        <taxon>Pezizomycotina</taxon>
        <taxon>Dothideomycetes</taxon>
        <taxon>Dothideomycetes incertae sedis</taxon>
        <taxon>Phaeotrichales</taxon>
        <taxon>Phaeotrichaceae</taxon>
        <taxon>Trichodelitschia</taxon>
    </lineage>
</organism>
<feature type="region of interest" description="Disordered" evidence="1">
    <location>
        <begin position="888"/>
        <end position="982"/>
    </location>
</feature>